<dbReference type="GO" id="GO:0030245">
    <property type="term" value="P:cellulose catabolic process"/>
    <property type="evidence" value="ECO:0007669"/>
    <property type="project" value="UniProtKB-KW"/>
</dbReference>
<dbReference type="InterPro" id="IPR016134">
    <property type="entry name" value="Dockerin_dom"/>
</dbReference>
<sequence>MYKSKGIKRIISVSSALVCMMSAMSFSPVAIESDAAALTAFEITEDMKIGWNYGNSLDATTGTSHAGLETETAWGNPKATQEMVDALKAKGFNTIRIPTTWFQHLDENNKIDAEWMARVHEVVDYAIKDDMYVILNVHHENWVNRADLGTAYDEMKEKLLAIWDQIADEFKDYDQHLVFECMNEPRAAGTDHEWWGPTKDEVDTINKLNADFVNLIRSKDSKYSEERLLMIPGYCASSDLSMMQTVEVPDDPYVAVSVHAYSPYSFAMQVADSNGNLIDHSTYTEAYSSELHTILDNIRKTFVAKDIPVVIGEFSASNYNNTEARCEWATQFITETKQYGIPCVLWDNDARGNTDKSECHDYLNRDTLEWYEDSGEVIDTMMKVLADDSVAWGSLKQGIQYNHEDISKGKSILSTKTSLDASVEGGNCTPGLNATWADLEGGDVAVQFTGDVPIVAVCDGNWKGWTEIQAYDVDEKNGIAYYSAKTISAAWSGDTSEIEHLFARTNGVTTITNIAIIGGSEVIEQPTEEDKTVKYDLDLSKADRNGTLVLTFTSKAGGTANGCVGFMNGADWEMIQWEGKYGSDGVLTVEVPMSDIPESVKSAQAQVWWSDNEVSDFSYEVKSSAVTTETTATTKNEETTTATTTAEPASEQTDIVYGDANGDGEVNIADAVLILQSIANPDSYKIDDANKKSADVAGNGDGITTLDALAIQMLEAKVISSLPVAGELPNA</sequence>
<proteinExistence type="evidence at transcript level"/>
<keyword evidence="3" id="KW-0136">Cellulose degradation</keyword>
<evidence type="ECO:0000256" key="5">
    <source>
        <dbReference type="ARBA" id="ARBA00023295"/>
    </source>
</evidence>
<dbReference type="CDD" id="cd14256">
    <property type="entry name" value="Dockerin_I"/>
    <property type="match status" value="1"/>
</dbReference>
<evidence type="ECO:0000313" key="9">
    <source>
        <dbReference type="EMBL" id="QPB75694.1"/>
    </source>
</evidence>
<evidence type="ECO:0000259" key="8">
    <source>
        <dbReference type="PROSITE" id="PS51766"/>
    </source>
</evidence>
<dbReference type="InterPro" id="IPR002105">
    <property type="entry name" value="Dockerin_1_rpt"/>
</dbReference>
<dbReference type="SMR" id="A0A7U3NXI1"/>
<protein>
    <submittedName>
        <fullName evidence="9">Cellulase 5A</fullName>
    </submittedName>
</protein>
<accession>A0A7U3NXI1</accession>
<evidence type="ECO:0000256" key="6">
    <source>
        <dbReference type="ARBA" id="ARBA00023326"/>
    </source>
</evidence>
<feature type="chain" id="PRO_5039524350" evidence="7">
    <location>
        <begin position="31"/>
        <end position="731"/>
    </location>
</feature>
<dbReference type="InterPro" id="IPR001547">
    <property type="entry name" value="Glyco_hydro_5"/>
</dbReference>
<name>A0A7U3NXI1_RUMAL</name>
<dbReference type="Gene3D" id="3.20.20.80">
    <property type="entry name" value="Glycosidases"/>
    <property type="match status" value="1"/>
</dbReference>
<keyword evidence="5" id="KW-0326">Glycosidase</keyword>
<organism evidence="9">
    <name type="scientific">Ruminococcus albus</name>
    <dbReference type="NCBI Taxonomy" id="1264"/>
    <lineage>
        <taxon>Bacteria</taxon>
        <taxon>Bacillati</taxon>
        <taxon>Bacillota</taxon>
        <taxon>Clostridia</taxon>
        <taxon>Eubacteriales</taxon>
        <taxon>Oscillospiraceae</taxon>
        <taxon>Ruminococcus</taxon>
    </lineage>
</organism>
<dbReference type="SUPFAM" id="SSF51445">
    <property type="entry name" value="(Trans)glycosidases"/>
    <property type="match status" value="1"/>
</dbReference>
<gene>
    <name evidence="9" type="primary">cel5A</name>
    <name evidence="9" type="synonym">GH5</name>
</gene>
<feature type="domain" description="Dockerin" evidence="8">
    <location>
        <begin position="653"/>
        <end position="724"/>
    </location>
</feature>
<evidence type="ECO:0000256" key="3">
    <source>
        <dbReference type="ARBA" id="ARBA00023001"/>
    </source>
</evidence>
<dbReference type="EMBL" id="MT832751">
    <property type="protein sequence ID" value="QPB75694.1"/>
    <property type="molecule type" value="mRNA"/>
</dbReference>
<keyword evidence="7" id="KW-0732">Signal</keyword>
<comment type="similarity">
    <text evidence="1">Belongs to the glycosyl hydrolase 5 (cellulase A) family.</text>
</comment>
<dbReference type="InterPro" id="IPR055030">
    <property type="entry name" value="Cbm74"/>
</dbReference>
<dbReference type="SUPFAM" id="SSF63446">
    <property type="entry name" value="Type I dockerin domain"/>
    <property type="match status" value="1"/>
</dbReference>
<dbReference type="AlphaFoldDB" id="A0A7U3NXI1"/>
<dbReference type="InterPro" id="IPR017853">
    <property type="entry name" value="GH"/>
</dbReference>
<dbReference type="PANTHER" id="PTHR31297">
    <property type="entry name" value="GLUCAN ENDO-1,6-BETA-GLUCOSIDASE B"/>
    <property type="match status" value="1"/>
</dbReference>
<dbReference type="Pfam" id="PF00150">
    <property type="entry name" value="Cellulase"/>
    <property type="match status" value="1"/>
</dbReference>
<evidence type="ECO:0000256" key="4">
    <source>
        <dbReference type="ARBA" id="ARBA00023277"/>
    </source>
</evidence>
<reference evidence="9" key="1">
    <citation type="submission" date="2020-07" db="EMBL/GenBank/DDBJ databases">
        <authorList>
            <person name="Wang J."/>
            <person name="He B."/>
            <person name="Sun X."/>
            <person name="Cao J."/>
            <person name="Wang Q."/>
        </authorList>
    </citation>
    <scope>NUCLEOTIDE SEQUENCE</scope>
</reference>
<dbReference type="InterPro" id="IPR036439">
    <property type="entry name" value="Dockerin_dom_sf"/>
</dbReference>
<evidence type="ECO:0000256" key="2">
    <source>
        <dbReference type="ARBA" id="ARBA00022801"/>
    </source>
</evidence>
<evidence type="ECO:0000256" key="7">
    <source>
        <dbReference type="SAM" id="SignalP"/>
    </source>
</evidence>
<keyword evidence="2" id="KW-0378">Hydrolase</keyword>
<dbReference type="InterPro" id="IPR050386">
    <property type="entry name" value="Glycosyl_hydrolase_5"/>
</dbReference>
<dbReference type="PROSITE" id="PS51766">
    <property type="entry name" value="DOCKERIN"/>
    <property type="match status" value="1"/>
</dbReference>
<keyword evidence="4" id="KW-0119">Carbohydrate metabolism</keyword>
<dbReference type="Gene3D" id="1.10.1330.10">
    <property type="entry name" value="Dockerin domain"/>
    <property type="match status" value="1"/>
</dbReference>
<feature type="signal peptide" evidence="7">
    <location>
        <begin position="1"/>
        <end position="30"/>
    </location>
</feature>
<dbReference type="Pfam" id="PF00404">
    <property type="entry name" value="Dockerin_1"/>
    <property type="match status" value="1"/>
</dbReference>
<dbReference type="GO" id="GO:0005576">
    <property type="term" value="C:extracellular region"/>
    <property type="evidence" value="ECO:0007669"/>
    <property type="project" value="TreeGrafter"/>
</dbReference>
<dbReference type="Pfam" id="PF22579">
    <property type="entry name" value="Cbm74"/>
    <property type="match status" value="1"/>
</dbReference>
<dbReference type="GO" id="GO:0008422">
    <property type="term" value="F:beta-glucosidase activity"/>
    <property type="evidence" value="ECO:0007669"/>
    <property type="project" value="TreeGrafter"/>
</dbReference>
<keyword evidence="6" id="KW-0624">Polysaccharide degradation</keyword>
<dbReference type="PANTHER" id="PTHR31297:SF41">
    <property type="entry name" value="ENDOGLUCANASE, PUTATIVE (AFU_ORTHOLOGUE AFUA_5G01830)-RELATED"/>
    <property type="match status" value="1"/>
</dbReference>
<evidence type="ECO:0000256" key="1">
    <source>
        <dbReference type="ARBA" id="ARBA00005641"/>
    </source>
</evidence>
<dbReference type="GO" id="GO:0009986">
    <property type="term" value="C:cell surface"/>
    <property type="evidence" value="ECO:0007669"/>
    <property type="project" value="TreeGrafter"/>
</dbReference>